<keyword evidence="1" id="KW-1133">Transmembrane helix</keyword>
<feature type="transmembrane region" description="Helical" evidence="1">
    <location>
        <begin position="220"/>
        <end position="240"/>
    </location>
</feature>
<sequence length="351" mass="39638">MMRLKKRRWLLLITVALVGAMSTACGFLKLDPHLDRLDARVDSITRKAGAGLLAGIDTTRLDSLVNRLVGGATRTFGRELDSISLKNLQDTLQSAVSGVVDESLLRIRYFLQDSTNLTQVQREVDQLTRNLEYRVNGILTGLVPRALNEESLNRIYGLRDSLLGPVTAMAVEHLVLNSIEALAESEKLDSLIGKVRAVVDDTTVKVDRTAQGISKTVMRIGLAIGIILVALTLFFGFLWFRKRSLAKKQEKLLINLTKAIDAIPSQDAYDRTIAYLQEQLNRAPSNEQRELLQQILRENEEQYPQKQQYKAHYEHLLNLLKSKDDDGLIRQRLLNGTDDEFRQFLENALNN</sequence>
<comment type="caution">
    <text evidence="2">The sequence shown here is derived from an EMBL/GenBank/DDBJ whole genome shotgun (WGS) entry which is preliminary data.</text>
</comment>
<evidence type="ECO:0000313" key="2">
    <source>
        <dbReference type="EMBL" id="PHN00826.1"/>
    </source>
</evidence>
<reference evidence="2 3" key="1">
    <citation type="submission" date="2017-10" db="EMBL/GenBank/DDBJ databases">
        <title>The draft genome sequence of Lewinella nigricans NBRC 102662.</title>
        <authorList>
            <person name="Wang K."/>
        </authorList>
    </citation>
    <scope>NUCLEOTIDE SEQUENCE [LARGE SCALE GENOMIC DNA]</scope>
    <source>
        <strain evidence="2 3">NBRC 102662</strain>
    </source>
</reference>
<proteinExistence type="predicted"/>
<gene>
    <name evidence="2" type="ORF">CRP01_40280</name>
</gene>
<dbReference type="PROSITE" id="PS51257">
    <property type="entry name" value="PROKAR_LIPOPROTEIN"/>
    <property type="match status" value="1"/>
</dbReference>
<dbReference type="Proteomes" id="UP000223913">
    <property type="component" value="Unassembled WGS sequence"/>
</dbReference>
<dbReference type="AlphaFoldDB" id="A0A2D0MXG1"/>
<name>A0A2D0MXG1_FLAN2</name>
<dbReference type="EMBL" id="PDUD01000073">
    <property type="protein sequence ID" value="PHN00826.1"/>
    <property type="molecule type" value="Genomic_DNA"/>
</dbReference>
<keyword evidence="1" id="KW-0812">Transmembrane</keyword>
<evidence type="ECO:0000313" key="3">
    <source>
        <dbReference type="Proteomes" id="UP000223913"/>
    </source>
</evidence>
<dbReference type="RefSeq" id="WP_099155776.1">
    <property type="nucleotide sequence ID" value="NZ_PDUD01000073.1"/>
</dbReference>
<accession>A0A2D0MXG1</accession>
<evidence type="ECO:0000256" key="1">
    <source>
        <dbReference type="SAM" id="Phobius"/>
    </source>
</evidence>
<keyword evidence="3" id="KW-1185">Reference proteome</keyword>
<organism evidence="2 3">
    <name type="scientific">Flavilitoribacter nigricans (strain ATCC 23147 / DSM 23189 / NBRC 102662 / NCIMB 1420 / SS-2)</name>
    <name type="common">Lewinella nigricans</name>
    <dbReference type="NCBI Taxonomy" id="1122177"/>
    <lineage>
        <taxon>Bacteria</taxon>
        <taxon>Pseudomonadati</taxon>
        <taxon>Bacteroidota</taxon>
        <taxon>Saprospiria</taxon>
        <taxon>Saprospirales</taxon>
        <taxon>Lewinellaceae</taxon>
        <taxon>Flavilitoribacter</taxon>
    </lineage>
</organism>
<protein>
    <submittedName>
        <fullName evidence="2">Uncharacterized protein</fullName>
    </submittedName>
</protein>
<keyword evidence="1" id="KW-0472">Membrane</keyword>